<comment type="caution">
    <text evidence="1">The sequence shown here is derived from an EMBL/GenBank/DDBJ whole genome shotgun (WGS) entry which is preliminary data.</text>
</comment>
<sequence length="66" mass="7396">MGELELEAAFPTLAYMSYADESFVCCCWESCWGLPQSQPGSVAQRLGYLLVVELAHSIQIEPLNYH</sequence>
<name>A0A3M7R175_BRAPC</name>
<organism evidence="1 2">
    <name type="scientific">Brachionus plicatilis</name>
    <name type="common">Marine rotifer</name>
    <name type="synonym">Brachionus muelleri</name>
    <dbReference type="NCBI Taxonomy" id="10195"/>
    <lineage>
        <taxon>Eukaryota</taxon>
        <taxon>Metazoa</taxon>
        <taxon>Spiralia</taxon>
        <taxon>Gnathifera</taxon>
        <taxon>Rotifera</taxon>
        <taxon>Eurotatoria</taxon>
        <taxon>Monogononta</taxon>
        <taxon>Pseudotrocha</taxon>
        <taxon>Ploima</taxon>
        <taxon>Brachionidae</taxon>
        <taxon>Brachionus</taxon>
    </lineage>
</organism>
<protein>
    <submittedName>
        <fullName evidence="1">Uncharacterized protein</fullName>
    </submittedName>
</protein>
<gene>
    <name evidence="1" type="ORF">BpHYR1_007591</name>
</gene>
<keyword evidence="2" id="KW-1185">Reference proteome</keyword>
<dbReference type="Proteomes" id="UP000276133">
    <property type="component" value="Unassembled WGS sequence"/>
</dbReference>
<evidence type="ECO:0000313" key="2">
    <source>
        <dbReference type="Proteomes" id="UP000276133"/>
    </source>
</evidence>
<dbReference type="AlphaFoldDB" id="A0A3M7R175"/>
<dbReference type="EMBL" id="REGN01004474">
    <property type="protein sequence ID" value="RNA17337.1"/>
    <property type="molecule type" value="Genomic_DNA"/>
</dbReference>
<reference evidence="1 2" key="1">
    <citation type="journal article" date="2018" name="Sci. Rep.">
        <title>Genomic signatures of local adaptation to the degree of environmental predictability in rotifers.</title>
        <authorList>
            <person name="Franch-Gras L."/>
            <person name="Hahn C."/>
            <person name="Garcia-Roger E.M."/>
            <person name="Carmona M.J."/>
            <person name="Serra M."/>
            <person name="Gomez A."/>
        </authorList>
    </citation>
    <scope>NUCLEOTIDE SEQUENCE [LARGE SCALE GENOMIC DNA]</scope>
    <source>
        <strain evidence="1">HYR1</strain>
    </source>
</reference>
<accession>A0A3M7R175</accession>
<evidence type="ECO:0000313" key="1">
    <source>
        <dbReference type="EMBL" id="RNA17337.1"/>
    </source>
</evidence>
<proteinExistence type="predicted"/>